<sequence length="88" mass="10363">MFFHNSTFETGQLEHILAAIDHIVNGEVNLLAGERTKLFERIRQIGAGYTIIGTNYKYHSRNQLEYRENLIRYEAYNYKYDHQGNSCC</sequence>
<dbReference type="RefSeq" id="WP_377604018.1">
    <property type="nucleotide sequence ID" value="NZ_JBHUME010000009.1"/>
</dbReference>
<dbReference type="Proteomes" id="UP001597541">
    <property type="component" value="Unassembled WGS sequence"/>
</dbReference>
<gene>
    <name evidence="1" type="ORF">ACFSUF_15500</name>
</gene>
<protein>
    <submittedName>
        <fullName evidence="1">Uncharacterized protein</fullName>
    </submittedName>
</protein>
<proteinExistence type="predicted"/>
<dbReference type="EMBL" id="JBHUME010000009">
    <property type="protein sequence ID" value="MFD2613821.1"/>
    <property type="molecule type" value="Genomic_DNA"/>
</dbReference>
<accession>A0ABW5PFT9</accession>
<reference evidence="2" key="1">
    <citation type="journal article" date="2019" name="Int. J. Syst. Evol. Microbiol.">
        <title>The Global Catalogue of Microorganisms (GCM) 10K type strain sequencing project: providing services to taxonomists for standard genome sequencing and annotation.</title>
        <authorList>
            <consortium name="The Broad Institute Genomics Platform"/>
            <consortium name="The Broad Institute Genome Sequencing Center for Infectious Disease"/>
            <person name="Wu L."/>
            <person name="Ma J."/>
        </authorList>
    </citation>
    <scope>NUCLEOTIDE SEQUENCE [LARGE SCALE GENOMIC DNA]</scope>
    <source>
        <strain evidence="2">KCTC 3950</strain>
    </source>
</reference>
<comment type="caution">
    <text evidence="1">The sequence shown here is derived from an EMBL/GenBank/DDBJ whole genome shotgun (WGS) entry which is preliminary data.</text>
</comment>
<evidence type="ECO:0000313" key="2">
    <source>
        <dbReference type="Proteomes" id="UP001597541"/>
    </source>
</evidence>
<evidence type="ECO:0000313" key="1">
    <source>
        <dbReference type="EMBL" id="MFD2613821.1"/>
    </source>
</evidence>
<name>A0ABW5PFT9_9BACL</name>
<keyword evidence="2" id="KW-1185">Reference proteome</keyword>
<organism evidence="1 2">
    <name type="scientific">Paenibacillus gansuensis</name>
    <dbReference type="NCBI Taxonomy" id="306542"/>
    <lineage>
        <taxon>Bacteria</taxon>
        <taxon>Bacillati</taxon>
        <taxon>Bacillota</taxon>
        <taxon>Bacilli</taxon>
        <taxon>Bacillales</taxon>
        <taxon>Paenibacillaceae</taxon>
        <taxon>Paenibacillus</taxon>
    </lineage>
</organism>